<feature type="domain" description="MARVEL" evidence="8">
    <location>
        <begin position="6"/>
        <end position="134"/>
    </location>
</feature>
<feature type="transmembrane region" description="Helical" evidence="7">
    <location>
        <begin position="83"/>
        <end position="102"/>
    </location>
</feature>
<dbReference type="PROSITE" id="PS51225">
    <property type="entry name" value="MARVEL"/>
    <property type="match status" value="1"/>
</dbReference>
<keyword evidence="3 7" id="KW-1133">Transmembrane helix</keyword>
<keyword evidence="10" id="KW-1185">Reference proteome</keyword>
<evidence type="ECO:0000256" key="2">
    <source>
        <dbReference type="ARBA" id="ARBA00022692"/>
    </source>
</evidence>
<evidence type="ECO:0000256" key="6">
    <source>
        <dbReference type="SAM" id="MobiDB-lite"/>
    </source>
</evidence>
<evidence type="ECO:0000256" key="5">
    <source>
        <dbReference type="PROSITE-ProRule" id="PRU00581"/>
    </source>
</evidence>
<protein>
    <recommendedName>
        <fullName evidence="8">MARVEL domain-containing protein</fullName>
    </recommendedName>
</protein>
<evidence type="ECO:0000256" key="4">
    <source>
        <dbReference type="ARBA" id="ARBA00023136"/>
    </source>
</evidence>
<organism evidence="9 10">
    <name type="scientific">Petrolisthes manimaculis</name>
    <dbReference type="NCBI Taxonomy" id="1843537"/>
    <lineage>
        <taxon>Eukaryota</taxon>
        <taxon>Metazoa</taxon>
        <taxon>Ecdysozoa</taxon>
        <taxon>Arthropoda</taxon>
        <taxon>Crustacea</taxon>
        <taxon>Multicrustacea</taxon>
        <taxon>Malacostraca</taxon>
        <taxon>Eumalacostraca</taxon>
        <taxon>Eucarida</taxon>
        <taxon>Decapoda</taxon>
        <taxon>Pleocyemata</taxon>
        <taxon>Anomura</taxon>
        <taxon>Galatheoidea</taxon>
        <taxon>Porcellanidae</taxon>
        <taxon>Petrolisthes</taxon>
    </lineage>
</organism>
<feature type="transmembrane region" description="Helical" evidence="7">
    <location>
        <begin position="50"/>
        <end position="71"/>
    </location>
</feature>
<evidence type="ECO:0000256" key="1">
    <source>
        <dbReference type="ARBA" id="ARBA00004141"/>
    </source>
</evidence>
<keyword evidence="2 5" id="KW-0812">Transmembrane</keyword>
<sequence length="234" mass="25266">MVDRNYFRSPSAICKMVEITLLVIVMSTFFSEAGCRIFPAAKMNSGAALFISSTIVPCFLNALLLPATHIMGYTQLQETPLELMLYSYYTLATFSSSVVLMATRNSAFIASGVFCLVLSLVYIAEVYFAYVGLVSRPPSFPTTTTIPEQNPAAAGYPTYPTNTPPQTYPPIQSSSYLNPSPSSVFSPPTTTTATTATTAATATAAEVEVAVDTVDTSQTDHNKSIYNTNVQPYF</sequence>
<evidence type="ECO:0000256" key="3">
    <source>
        <dbReference type="ARBA" id="ARBA00022989"/>
    </source>
</evidence>
<evidence type="ECO:0000256" key="7">
    <source>
        <dbReference type="SAM" id="Phobius"/>
    </source>
</evidence>
<dbReference type="GO" id="GO:0016020">
    <property type="term" value="C:membrane"/>
    <property type="evidence" value="ECO:0007669"/>
    <property type="project" value="UniProtKB-SubCell"/>
</dbReference>
<comment type="caution">
    <text evidence="9">The sequence shown here is derived from an EMBL/GenBank/DDBJ whole genome shotgun (WGS) entry which is preliminary data.</text>
</comment>
<dbReference type="Proteomes" id="UP001292094">
    <property type="component" value="Unassembled WGS sequence"/>
</dbReference>
<dbReference type="InterPro" id="IPR008253">
    <property type="entry name" value="Marvel"/>
</dbReference>
<evidence type="ECO:0000259" key="8">
    <source>
        <dbReference type="PROSITE" id="PS51225"/>
    </source>
</evidence>
<dbReference type="EMBL" id="JAWZYT010004183">
    <property type="protein sequence ID" value="KAK4294903.1"/>
    <property type="molecule type" value="Genomic_DNA"/>
</dbReference>
<proteinExistence type="predicted"/>
<name>A0AAE1TR03_9EUCA</name>
<gene>
    <name evidence="9" type="ORF">Pmani_032509</name>
</gene>
<accession>A0AAE1TR03</accession>
<reference evidence="9" key="1">
    <citation type="submission" date="2023-11" db="EMBL/GenBank/DDBJ databases">
        <title>Genome assemblies of two species of porcelain crab, Petrolisthes cinctipes and Petrolisthes manimaculis (Anomura: Porcellanidae).</title>
        <authorList>
            <person name="Angst P."/>
        </authorList>
    </citation>
    <scope>NUCLEOTIDE SEQUENCE</scope>
    <source>
        <strain evidence="9">PB745_02</strain>
        <tissue evidence="9">Gill</tissue>
    </source>
</reference>
<evidence type="ECO:0000313" key="9">
    <source>
        <dbReference type="EMBL" id="KAK4294903.1"/>
    </source>
</evidence>
<feature type="transmembrane region" description="Helical" evidence="7">
    <location>
        <begin position="108"/>
        <end position="130"/>
    </location>
</feature>
<dbReference type="AlphaFoldDB" id="A0AAE1TR03"/>
<evidence type="ECO:0000313" key="10">
    <source>
        <dbReference type="Proteomes" id="UP001292094"/>
    </source>
</evidence>
<keyword evidence="4 5" id="KW-0472">Membrane</keyword>
<feature type="region of interest" description="Disordered" evidence="6">
    <location>
        <begin position="160"/>
        <end position="191"/>
    </location>
</feature>
<feature type="compositionally biased region" description="Low complexity" evidence="6">
    <location>
        <begin position="169"/>
        <end position="191"/>
    </location>
</feature>
<comment type="subcellular location">
    <subcellularLocation>
        <location evidence="1">Membrane</location>
        <topology evidence="1">Multi-pass membrane protein</topology>
    </subcellularLocation>
</comment>